<dbReference type="EC" id="5.6.2.4" evidence="13"/>
<evidence type="ECO:0000259" key="16">
    <source>
        <dbReference type="PROSITE" id="PS51194"/>
    </source>
</evidence>
<dbReference type="GO" id="GO:0006281">
    <property type="term" value="P:DNA repair"/>
    <property type="evidence" value="ECO:0007669"/>
    <property type="project" value="UniProtKB-KW"/>
</dbReference>
<dbReference type="GO" id="GO:0043138">
    <property type="term" value="F:3'-5' DNA helicase activity"/>
    <property type="evidence" value="ECO:0007669"/>
    <property type="project" value="UniProtKB-EC"/>
</dbReference>
<keyword evidence="6 17" id="KW-0347">Helicase</keyword>
<dbReference type="NCBIfam" id="TIGR00004">
    <property type="entry name" value="Rid family detoxifying hydrolase"/>
    <property type="match status" value="1"/>
</dbReference>
<sequence length="754" mass="84450">MTNRQIISTDKAPSAIGAYSQAVRSSDTVYISGQIPLDPTTQEVVDGDARTQIDRVFQNVAAVAAAAGGSLSDIVKLTVYLTDLGNFPTVNEVKDLLFHLPYRYQDRTRTVPLDSLITGQTMLVSGRIITVRVQFGRRRSLIVKIDDGSGNMCMRLFHFSNRQKENLERATWLRCFGEVRWMRANYEMVHPEYSVFDHSPAAVQGDSLTPVYRLTEGVGQALMRATVNSALKLSKNQEVLELLPTQALEARQLPDLKAALEYVHAPPSEKFKLREEQQKEPAMQRLIFEELVAFQIARRQHKRLRQSVKAPKMEPSGELSRQLKESLTFKPTESQRKVIHEILADLKRSMPMLRLVQGDVGSGKTLVAAAAAAWVVESGFQVAIMAPTELLAEQHLKSFVDWFAPLGIDVQLLTGRLSAKDRRNVEYAVQWGGANIVIGTHALFQEGVDFKNLGLVVIDEQHRFGVGQRYAFRKKGVRKEHVPHQLVMTATPIPRTLAMTFYADLDVSNITELPPGRIPVRTEIIPSSKRSHVIGMVEHLCASGQQAYWVCPIIEKSEVLDAESAEEAEKFVKEALPGRRVALIHGRLKSVKRDQIMTDFRKGKVDVLVATTVIEVGVDVPNASLMVIESSERLGLSQLHQLRGRVGRGLKEARCVLLFKKDLSEMANKRLTVMQESNDGFKIAETDLKLRGAGELLGTRQTGAQLFRIAELPRDMEMITDVNQVAELIMDKHPDYIQPLIRRWTVREGGYSAV</sequence>
<dbReference type="InterPro" id="IPR014001">
    <property type="entry name" value="Helicase_ATP-bd"/>
</dbReference>
<dbReference type="GO" id="GO:0005524">
    <property type="term" value="F:ATP binding"/>
    <property type="evidence" value="ECO:0007669"/>
    <property type="project" value="UniProtKB-KW"/>
</dbReference>
<dbReference type="PANTHER" id="PTHR47964">
    <property type="entry name" value="ATP-DEPENDENT DNA HELICASE HOMOLOG RECG, CHLOROPLASTIC"/>
    <property type="match status" value="1"/>
</dbReference>
<keyword evidence="5" id="KW-0378">Hydrolase</keyword>
<proteinExistence type="inferred from homology"/>
<gene>
    <name evidence="17" type="ORF">GBAR_LOCUS21350</name>
</gene>
<name>A0AA35T087_GEOBA</name>
<dbReference type="PROSITE" id="PS51194">
    <property type="entry name" value="HELICASE_CTER"/>
    <property type="match status" value="1"/>
</dbReference>
<dbReference type="SMART" id="SM00487">
    <property type="entry name" value="DEXDc"/>
    <property type="match status" value="1"/>
</dbReference>
<keyword evidence="10" id="KW-0234">DNA repair</keyword>
<evidence type="ECO:0000256" key="14">
    <source>
        <dbReference type="ARBA" id="ARBA00048988"/>
    </source>
</evidence>
<dbReference type="SUPFAM" id="SSF55298">
    <property type="entry name" value="YjgF-like"/>
    <property type="match status" value="1"/>
</dbReference>
<comment type="caution">
    <text evidence="17">The sequence shown here is derived from an EMBL/GenBank/DDBJ whole genome shotgun (WGS) entry which is preliminary data.</text>
</comment>
<dbReference type="GO" id="GO:0003677">
    <property type="term" value="F:DNA binding"/>
    <property type="evidence" value="ECO:0007669"/>
    <property type="project" value="UniProtKB-KW"/>
</dbReference>
<dbReference type="Gene3D" id="3.40.50.300">
    <property type="entry name" value="P-loop containing nucleotide triphosphate hydrolases"/>
    <property type="match status" value="2"/>
</dbReference>
<dbReference type="InterPro" id="IPR004609">
    <property type="entry name" value="ATP-dep_DNA_helicase_RecG"/>
</dbReference>
<dbReference type="CDD" id="cd17992">
    <property type="entry name" value="DEXHc_RecG"/>
    <property type="match status" value="1"/>
</dbReference>
<comment type="catalytic activity">
    <reaction evidence="12">
        <text>Couples ATP hydrolysis with the unwinding of duplex DNA by translocating in the 3'-5' direction.</text>
        <dbReference type="EC" id="5.6.2.4"/>
    </reaction>
</comment>
<feature type="domain" description="Helicase C-terminal" evidence="16">
    <location>
        <begin position="543"/>
        <end position="689"/>
    </location>
</feature>
<evidence type="ECO:0000256" key="3">
    <source>
        <dbReference type="ARBA" id="ARBA00022741"/>
    </source>
</evidence>
<evidence type="ECO:0000256" key="2">
    <source>
        <dbReference type="ARBA" id="ARBA00010552"/>
    </source>
</evidence>
<evidence type="ECO:0000256" key="12">
    <source>
        <dbReference type="ARBA" id="ARBA00034617"/>
    </source>
</evidence>
<comment type="similarity">
    <text evidence="1">Belongs to the helicase family. RecG subfamily.</text>
</comment>
<protein>
    <recommendedName>
        <fullName evidence="13">DNA 3'-5' helicase</fullName>
        <ecNumber evidence="13">5.6.2.4</ecNumber>
    </recommendedName>
</protein>
<dbReference type="Pfam" id="PF00271">
    <property type="entry name" value="Helicase_C"/>
    <property type="match status" value="1"/>
</dbReference>
<evidence type="ECO:0000259" key="15">
    <source>
        <dbReference type="PROSITE" id="PS51192"/>
    </source>
</evidence>
<dbReference type="Gene3D" id="3.30.1330.40">
    <property type="entry name" value="RutC-like"/>
    <property type="match status" value="1"/>
</dbReference>
<dbReference type="InterPro" id="IPR012340">
    <property type="entry name" value="NA-bd_OB-fold"/>
</dbReference>
<evidence type="ECO:0000313" key="17">
    <source>
        <dbReference type="EMBL" id="CAI8038296.1"/>
    </source>
</evidence>
<dbReference type="Pfam" id="PF19833">
    <property type="entry name" value="RecG_dom3_C"/>
    <property type="match status" value="1"/>
</dbReference>
<dbReference type="AlphaFoldDB" id="A0AA35T087"/>
<evidence type="ECO:0000256" key="4">
    <source>
        <dbReference type="ARBA" id="ARBA00022763"/>
    </source>
</evidence>
<dbReference type="SMART" id="SM00490">
    <property type="entry name" value="HELICc"/>
    <property type="match status" value="2"/>
</dbReference>
<evidence type="ECO:0000256" key="1">
    <source>
        <dbReference type="ARBA" id="ARBA00007504"/>
    </source>
</evidence>
<evidence type="ECO:0000256" key="11">
    <source>
        <dbReference type="ARBA" id="ARBA00023235"/>
    </source>
</evidence>
<evidence type="ECO:0000256" key="13">
    <source>
        <dbReference type="ARBA" id="ARBA00034808"/>
    </source>
</evidence>
<dbReference type="CDD" id="cd04488">
    <property type="entry name" value="RecG_wedge_OBF"/>
    <property type="match status" value="1"/>
</dbReference>
<keyword evidence="18" id="KW-1185">Reference proteome</keyword>
<dbReference type="NCBIfam" id="NF008168">
    <property type="entry name" value="PRK10917.2-2"/>
    <property type="match status" value="1"/>
</dbReference>
<dbReference type="InterPro" id="IPR006056">
    <property type="entry name" value="RidA"/>
</dbReference>
<dbReference type="Pfam" id="PF00270">
    <property type="entry name" value="DEAD"/>
    <property type="match status" value="1"/>
</dbReference>
<dbReference type="SUPFAM" id="SSF52540">
    <property type="entry name" value="P-loop containing nucleoside triphosphate hydrolases"/>
    <property type="match status" value="2"/>
</dbReference>
<feature type="domain" description="Helicase ATP-binding" evidence="15">
    <location>
        <begin position="345"/>
        <end position="510"/>
    </location>
</feature>
<dbReference type="PROSITE" id="PS51192">
    <property type="entry name" value="HELICASE_ATP_BIND_1"/>
    <property type="match status" value="1"/>
</dbReference>
<dbReference type="InterPro" id="IPR027417">
    <property type="entry name" value="P-loop_NTPase"/>
</dbReference>
<dbReference type="InterPro" id="IPR001650">
    <property type="entry name" value="Helicase_C-like"/>
</dbReference>
<dbReference type="InterPro" id="IPR035959">
    <property type="entry name" value="RutC-like_sf"/>
</dbReference>
<reference evidence="17" key="1">
    <citation type="submission" date="2023-03" db="EMBL/GenBank/DDBJ databases">
        <authorList>
            <person name="Steffen K."/>
            <person name="Cardenas P."/>
        </authorList>
    </citation>
    <scope>NUCLEOTIDE SEQUENCE</scope>
</reference>
<evidence type="ECO:0000256" key="6">
    <source>
        <dbReference type="ARBA" id="ARBA00022806"/>
    </source>
</evidence>
<comment type="catalytic activity">
    <reaction evidence="14">
        <text>ATP + H2O = ADP + phosphate + H(+)</text>
        <dbReference type="Rhea" id="RHEA:13065"/>
        <dbReference type="ChEBI" id="CHEBI:15377"/>
        <dbReference type="ChEBI" id="CHEBI:15378"/>
        <dbReference type="ChEBI" id="CHEBI:30616"/>
        <dbReference type="ChEBI" id="CHEBI:43474"/>
        <dbReference type="ChEBI" id="CHEBI:456216"/>
        <dbReference type="EC" id="5.6.2.4"/>
    </reaction>
</comment>
<dbReference type="InterPro" id="IPR047112">
    <property type="entry name" value="RecG/Mfd"/>
</dbReference>
<dbReference type="NCBIfam" id="TIGR00643">
    <property type="entry name" value="recG"/>
    <property type="match status" value="1"/>
</dbReference>
<dbReference type="InterPro" id="IPR006175">
    <property type="entry name" value="YjgF/YER057c/UK114"/>
</dbReference>
<evidence type="ECO:0000256" key="9">
    <source>
        <dbReference type="ARBA" id="ARBA00023172"/>
    </source>
</evidence>
<keyword evidence="3" id="KW-0547">Nucleotide-binding</keyword>
<accession>A0AA35T087</accession>
<keyword evidence="8" id="KW-0238">DNA-binding</keyword>
<dbReference type="CDD" id="cd00448">
    <property type="entry name" value="YjgF_YER057c_UK114_family"/>
    <property type="match status" value="1"/>
</dbReference>
<evidence type="ECO:0000256" key="5">
    <source>
        <dbReference type="ARBA" id="ARBA00022801"/>
    </source>
</evidence>
<dbReference type="GO" id="GO:0006310">
    <property type="term" value="P:DNA recombination"/>
    <property type="evidence" value="ECO:0007669"/>
    <property type="project" value="UniProtKB-KW"/>
</dbReference>
<dbReference type="PANTHER" id="PTHR47964:SF1">
    <property type="entry name" value="ATP-DEPENDENT DNA HELICASE HOMOLOG RECG, CHLOROPLASTIC"/>
    <property type="match status" value="1"/>
</dbReference>
<evidence type="ECO:0000313" key="18">
    <source>
        <dbReference type="Proteomes" id="UP001174909"/>
    </source>
</evidence>
<dbReference type="Proteomes" id="UP001174909">
    <property type="component" value="Unassembled WGS sequence"/>
</dbReference>
<dbReference type="InterPro" id="IPR045562">
    <property type="entry name" value="RecG_dom3_C"/>
</dbReference>
<dbReference type="GO" id="GO:0016787">
    <property type="term" value="F:hydrolase activity"/>
    <property type="evidence" value="ECO:0007669"/>
    <property type="project" value="UniProtKB-KW"/>
</dbReference>
<dbReference type="SUPFAM" id="SSF50249">
    <property type="entry name" value="Nucleic acid-binding proteins"/>
    <property type="match status" value="1"/>
</dbReference>
<dbReference type="InterPro" id="IPR011545">
    <property type="entry name" value="DEAD/DEAH_box_helicase_dom"/>
</dbReference>
<keyword evidence="11" id="KW-0413">Isomerase</keyword>
<keyword evidence="7" id="KW-0067">ATP-binding</keyword>
<organism evidence="17 18">
    <name type="scientific">Geodia barretti</name>
    <name type="common">Barrett's horny sponge</name>
    <dbReference type="NCBI Taxonomy" id="519541"/>
    <lineage>
        <taxon>Eukaryota</taxon>
        <taxon>Metazoa</taxon>
        <taxon>Porifera</taxon>
        <taxon>Demospongiae</taxon>
        <taxon>Heteroscleromorpha</taxon>
        <taxon>Tetractinellida</taxon>
        <taxon>Astrophorina</taxon>
        <taxon>Geodiidae</taxon>
        <taxon>Geodia</taxon>
    </lineage>
</organism>
<dbReference type="NCBIfam" id="NF008163">
    <property type="entry name" value="PRK10917.1-1"/>
    <property type="match status" value="1"/>
</dbReference>
<keyword evidence="9" id="KW-0233">DNA recombination</keyword>
<keyword evidence="4" id="KW-0227">DNA damage</keyword>
<dbReference type="Pfam" id="PF01042">
    <property type="entry name" value="Ribonuc_L-PSP"/>
    <property type="match status" value="1"/>
</dbReference>
<evidence type="ECO:0000256" key="8">
    <source>
        <dbReference type="ARBA" id="ARBA00023125"/>
    </source>
</evidence>
<evidence type="ECO:0000256" key="10">
    <source>
        <dbReference type="ARBA" id="ARBA00023204"/>
    </source>
</evidence>
<comment type="similarity">
    <text evidence="2">Belongs to the RutC family.</text>
</comment>
<dbReference type="EMBL" id="CASHTH010002987">
    <property type="protein sequence ID" value="CAI8038296.1"/>
    <property type="molecule type" value="Genomic_DNA"/>
</dbReference>
<evidence type="ECO:0000256" key="7">
    <source>
        <dbReference type="ARBA" id="ARBA00022840"/>
    </source>
</evidence>